<accession>A0AAP9EAV5</accession>
<keyword evidence="1" id="KW-0614">Plasmid</keyword>
<dbReference type="InterPro" id="IPR006175">
    <property type="entry name" value="YjgF/YER057c/UK114"/>
</dbReference>
<geneLocation type="plasmid" evidence="2">
    <name>pat</name>
</geneLocation>
<dbReference type="InterPro" id="IPR035959">
    <property type="entry name" value="RutC-like_sf"/>
</dbReference>
<organism evidence="1 2">
    <name type="scientific">Agrobacterium tumefaciens</name>
    <dbReference type="NCBI Taxonomy" id="358"/>
    <lineage>
        <taxon>Bacteria</taxon>
        <taxon>Pseudomonadati</taxon>
        <taxon>Pseudomonadota</taxon>
        <taxon>Alphaproteobacteria</taxon>
        <taxon>Hyphomicrobiales</taxon>
        <taxon>Rhizobiaceae</taxon>
        <taxon>Rhizobium/Agrobacterium group</taxon>
        <taxon>Agrobacterium</taxon>
        <taxon>Agrobacterium tumefaciens complex</taxon>
    </lineage>
</organism>
<evidence type="ECO:0000313" key="2">
    <source>
        <dbReference type="Proteomes" id="UP000222296"/>
    </source>
</evidence>
<dbReference type="Proteomes" id="UP000222296">
    <property type="component" value="Plasmid pAt"/>
</dbReference>
<dbReference type="PANTHER" id="PTHR11803">
    <property type="entry name" value="2-IMINOBUTANOATE/2-IMINOPROPANOATE DEAMINASE RIDA"/>
    <property type="match status" value="1"/>
</dbReference>
<dbReference type="GO" id="GO:0019239">
    <property type="term" value="F:deaminase activity"/>
    <property type="evidence" value="ECO:0007669"/>
    <property type="project" value="TreeGrafter"/>
</dbReference>
<dbReference type="EMBL" id="CP042276">
    <property type="protein sequence ID" value="QDY97584.1"/>
    <property type="molecule type" value="Genomic_DNA"/>
</dbReference>
<dbReference type="CDD" id="cd00448">
    <property type="entry name" value="YjgF_YER057c_UK114_family"/>
    <property type="match status" value="1"/>
</dbReference>
<sequence length="133" mass="14509">MKRTIIEVPVISETIRKLGAPTSALVQVGDLLYTCGMPPIDCKTGEIVKGDIRTQTRASMDALAFTLRYAGSSLDRAVKTLAFVADTDMMGGLNEIYREYFTGGFPARTCVAIKPWPLFDVEIECIATLGLQT</sequence>
<evidence type="ECO:0000313" key="1">
    <source>
        <dbReference type="EMBL" id="QDY97584.1"/>
    </source>
</evidence>
<dbReference type="GO" id="GO:0005829">
    <property type="term" value="C:cytosol"/>
    <property type="evidence" value="ECO:0007669"/>
    <property type="project" value="TreeGrafter"/>
</dbReference>
<name>A0AAP9EAV5_AGRTU</name>
<dbReference type="Pfam" id="PF01042">
    <property type="entry name" value="Ribonuc_L-PSP"/>
    <property type="match status" value="1"/>
</dbReference>
<dbReference type="AlphaFoldDB" id="A0AAP9EAV5"/>
<proteinExistence type="predicted"/>
<dbReference type="Gene3D" id="3.30.1330.40">
    <property type="entry name" value="RutC-like"/>
    <property type="match status" value="1"/>
</dbReference>
<reference evidence="1 2" key="1">
    <citation type="journal article" date="2017" name="Genome Announc.">
        <title>Draft Genome Sequence of Agrobacterium tumefaciens Biovar 1 Strain 186, Isolated from Walnut.</title>
        <authorList>
            <person name="Poret-Peterson A.T."/>
            <person name="Bhatnagar S."/>
            <person name="McClean A.E."/>
            <person name="Kluepfel D.A."/>
        </authorList>
    </citation>
    <scope>NUCLEOTIDE SEQUENCE [LARGE SCALE GENOMIC DNA]</scope>
    <source>
        <strain evidence="1 2">186</strain>
    </source>
</reference>
<gene>
    <name evidence="1" type="ORF">CG010_025810</name>
</gene>
<protein>
    <submittedName>
        <fullName evidence="1">RidA family protein</fullName>
    </submittedName>
</protein>
<dbReference type="RefSeq" id="WP_099086549.1">
    <property type="nucleotide sequence ID" value="NZ_CP042276.1"/>
</dbReference>
<dbReference type="PANTHER" id="PTHR11803:SF39">
    <property type="entry name" value="2-IMINOBUTANOATE_2-IMINOPROPANOATE DEAMINASE"/>
    <property type="match status" value="1"/>
</dbReference>
<dbReference type="SUPFAM" id="SSF55298">
    <property type="entry name" value="YjgF-like"/>
    <property type="match status" value="1"/>
</dbReference>